<sequence>MEASVEFHGTEYNLSINYSIDHEHQDDYLYLKLFPKNNKQRIYHSKFSPQYIEEMTRKTGNFKSFAIFVEMLISSMDKTSNSVFLDLLSNQDLEEMKKQSNAFINYNRKTQDITSNKKIYLILTYAIAFDRIHYPLPLSLGNSSIKNENFNFQQQNVVNNFKINDNSSELLNSQIMELQSDRQKLMKEQIK</sequence>
<gene>
    <name evidence="1" type="primary">CCDC61</name>
    <name evidence="1" type="ORF">HK099_000692</name>
</gene>
<evidence type="ECO:0000313" key="2">
    <source>
        <dbReference type="Proteomes" id="UP001211065"/>
    </source>
</evidence>
<dbReference type="EMBL" id="JADGJW010001171">
    <property type="protein sequence ID" value="KAJ3205853.1"/>
    <property type="molecule type" value="Genomic_DNA"/>
</dbReference>
<feature type="non-terminal residue" evidence="1">
    <location>
        <position position="191"/>
    </location>
</feature>
<evidence type="ECO:0000313" key="1">
    <source>
        <dbReference type="EMBL" id="KAJ3205853.1"/>
    </source>
</evidence>
<comment type="caution">
    <text evidence="1">The sequence shown here is derived from an EMBL/GenBank/DDBJ whole genome shotgun (WGS) entry which is preliminary data.</text>
</comment>
<dbReference type="CDD" id="cd22284">
    <property type="entry name" value="HD_CCDC61_N"/>
    <property type="match status" value="1"/>
</dbReference>
<proteinExistence type="predicted"/>
<keyword evidence="2" id="KW-1185">Reference proteome</keyword>
<accession>A0AAD5TV35</accession>
<reference evidence="1" key="1">
    <citation type="submission" date="2020-05" db="EMBL/GenBank/DDBJ databases">
        <title>Phylogenomic resolution of chytrid fungi.</title>
        <authorList>
            <person name="Stajich J.E."/>
            <person name="Amses K."/>
            <person name="Simmons R."/>
            <person name="Seto K."/>
            <person name="Myers J."/>
            <person name="Bonds A."/>
            <person name="Quandt C.A."/>
            <person name="Barry K."/>
            <person name="Liu P."/>
            <person name="Grigoriev I."/>
            <person name="Longcore J.E."/>
            <person name="James T.Y."/>
        </authorList>
    </citation>
    <scope>NUCLEOTIDE SEQUENCE</scope>
    <source>
        <strain evidence="1">JEL0476</strain>
    </source>
</reference>
<dbReference type="AlphaFoldDB" id="A0AAD5TV35"/>
<dbReference type="Proteomes" id="UP001211065">
    <property type="component" value="Unassembled WGS sequence"/>
</dbReference>
<protein>
    <submittedName>
        <fullName evidence="1">Coiled-coil domain-containing protein 61</fullName>
    </submittedName>
</protein>
<name>A0AAD5TV35_9FUNG</name>
<dbReference type="InterPro" id="IPR049733">
    <property type="entry name" value="CCDC61_N"/>
</dbReference>
<organism evidence="1 2">
    <name type="scientific">Clydaea vesicula</name>
    <dbReference type="NCBI Taxonomy" id="447962"/>
    <lineage>
        <taxon>Eukaryota</taxon>
        <taxon>Fungi</taxon>
        <taxon>Fungi incertae sedis</taxon>
        <taxon>Chytridiomycota</taxon>
        <taxon>Chytridiomycota incertae sedis</taxon>
        <taxon>Chytridiomycetes</taxon>
        <taxon>Lobulomycetales</taxon>
        <taxon>Lobulomycetaceae</taxon>
        <taxon>Clydaea</taxon>
    </lineage>
</organism>